<dbReference type="Gene3D" id="3.40.50.1820">
    <property type="entry name" value="alpha/beta hydrolase"/>
    <property type="match status" value="1"/>
</dbReference>
<dbReference type="Pfam" id="PF00561">
    <property type="entry name" value="Abhydrolase_1"/>
    <property type="match status" value="1"/>
</dbReference>
<dbReference type="Proteomes" id="UP001200145">
    <property type="component" value="Unassembled WGS sequence"/>
</dbReference>
<gene>
    <name evidence="3" type="ORF">L0U88_11675</name>
</gene>
<dbReference type="InterPro" id="IPR050266">
    <property type="entry name" value="AB_hydrolase_sf"/>
</dbReference>
<dbReference type="SUPFAM" id="SSF53474">
    <property type="entry name" value="alpha/beta-Hydrolases"/>
    <property type="match status" value="1"/>
</dbReference>
<keyword evidence="1 3" id="KW-0378">Hydrolase</keyword>
<proteinExistence type="predicted"/>
<dbReference type="GO" id="GO:0016787">
    <property type="term" value="F:hydrolase activity"/>
    <property type="evidence" value="ECO:0007669"/>
    <property type="project" value="UniProtKB-KW"/>
</dbReference>
<dbReference type="PROSITE" id="PS51257">
    <property type="entry name" value="PROKAR_LIPOPROTEIN"/>
    <property type="match status" value="1"/>
</dbReference>
<feature type="domain" description="AB hydrolase-1" evidence="2">
    <location>
        <begin position="52"/>
        <end position="174"/>
    </location>
</feature>
<evidence type="ECO:0000313" key="4">
    <source>
        <dbReference type="Proteomes" id="UP001200145"/>
    </source>
</evidence>
<dbReference type="EMBL" id="JAKEVY010000003">
    <property type="protein sequence ID" value="MCF1715287.1"/>
    <property type="molecule type" value="Genomic_DNA"/>
</dbReference>
<evidence type="ECO:0000313" key="3">
    <source>
        <dbReference type="EMBL" id="MCF1715287.1"/>
    </source>
</evidence>
<name>A0ABS9BHT9_9BACT</name>
<dbReference type="InterPro" id="IPR000073">
    <property type="entry name" value="AB_hydrolase_1"/>
</dbReference>
<dbReference type="InterPro" id="IPR029058">
    <property type="entry name" value="AB_hydrolase_fold"/>
</dbReference>
<evidence type="ECO:0000256" key="1">
    <source>
        <dbReference type="ARBA" id="ARBA00022801"/>
    </source>
</evidence>
<protein>
    <submittedName>
        <fullName evidence="3">Alpha/beta hydrolase</fullName>
    </submittedName>
</protein>
<reference evidence="3 4" key="1">
    <citation type="submission" date="2022-01" db="EMBL/GenBank/DDBJ databases">
        <title>Flavihumibacter sp. nov., isolated from sediment of a river.</title>
        <authorList>
            <person name="Liu H."/>
        </authorList>
    </citation>
    <scope>NUCLEOTIDE SEQUENCE [LARGE SCALE GENOMIC DNA]</scope>
    <source>
        <strain evidence="3 4">RY-1</strain>
    </source>
</reference>
<dbReference type="PANTHER" id="PTHR43798:SF31">
    <property type="entry name" value="AB HYDROLASE SUPERFAMILY PROTEIN YCLE"/>
    <property type="match status" value="1"/>
</dbReference>
<comment type="caution">
    <text evidence="3">The sequence shown here is derived from an EMBL/GenBank/DDBJ whole genome shotgun (WGS) entry which is preliminary data.</text>
</comment>
<dbReference type="PANTHER" id="PTHR43798">
    <property type="entry name" value="MONOACYLGLYCEROL LIPASE"/>
    <property type="match status" value="1"/>
</dbReference>
<accession>A0ABS9BHT9</accession>
<evidence type="ECO:0000259" key="2">
    <source>
        <dbReference type="Pfam" id="PF00561"/>
    </source>
</evidence>
<dbReference type="RefSeq" id="WP_234866243.1">
    <property type="nucleotide sequence ID" value="NZ_JAKEVY010000003.1"/>
</dbReference>
<organism evidence="3 4">
    <name type="scientific">Flavihumibacter fluminis</name>
    <dbReference type="NCBI Taxonomy" id="2909236"/>
    <lineage>
        <taxon>Bacteria</taxon>
        <taxon>Pseudomonadati</taxon>
        <taxon>Bacteroidota</taxon>
        <taxon>Chitinophagia</taxon>
        <taxon>Chitinophagales</taxon>
        <taxon>Chitinophagaceae</taxon>
        <taxon>Flavihumibacter</taxon>
    </lineage>
</organism>
<keyword evidence="4" id="KW-1185">Reference proteome</keyword>
<sequence length="283" mass="31059">MKKILACALVLSLGAGSCRKLLVEDNKDQMPVSQLTIKGNKTELSISKGQTPSIVLVNGFASPFTTWQKVYQQLPENTSVFTYNRAGVGASADVTGSRDALTIAREMKTILEYCSVQPPYVLVAHSMGGIYARIFYQLYPNLVKGIVLVDGTHERQLDSLLSQLPPGDRELARAEMKAINDSVVATLPAGSLKEEFKANFITNYEQIKSFPPITGIPVYVITSTKETPETPGFVVNIQKALHQEWAAQAGSKGKFVETSKSGHYIQLEEPLLVKQGIQWVLNK</sequence>